<proteinExistence type="inferred from homology"/>
<protein>
    <recommendedName>
        <fullName evidence="2">leucine--tRNA ligase</fullName>
        <ecNumber evidence="2">6.1.1.4</ecNumber>
    </recommendedName>
</protein>
<evidence type="ECO:0000256" key="7">
    <source>
        <dbReference type="ARBA" id="ARBA00022917"/>
    </source>
</evidence>
<dbReference type="InterPro" id="IPR002302">
    <property type="entry name" value="Leu-tRNA-ligase"/>
</dbReference>
<dbReference type="GO" id="GO:0006429">
    <property type="term" value="P:leucyl-tRNA aminoacylation"/>
    <property type="evidence" value="ECO:0007669"/>
    <property type="project" value="InterPro"/>
</dbReference>
<dbReference type="InterPro" id="IPR009080">
    <property type="entry name" value="tRNAsynth_Ia_anticodon-bd"/>
</dbReference>
<keyword evidence="4" id="KW-0436">Ligase</keyword>
<dbReference type="SUPFAM" id="SSF52374">
    <property type="entry name" value="Nucleotidylyl transferase"/>
    <property type="match status" value="1"/>
</dbReference>
<dbReference type="GO" id="GO:0005829">
    <property type="term" value="C:cytosol"/>
    <property type="evidence" value="ECO:0007669"/>
    <property type="project" value="TreeGrafter"/>
</dbReference>
<feature type="domain" description="Aminoacyl-tRNA synthetase class Ia" evidence="10">
    <location>
        <begin position="3"/>
        <end position="38"/>
    </location>
</feature>
<dbReference type="AlphaFoldDB" id="M4S4L2"/>
<keyword evidence="6" id="KW-0067">ATP-binding</keyword>
<evidence type="ECO:0000313" key="13">
    <source>
        <dbReference type="Proteomes" id="UP000011864"/>
    </source>
</evidence>
<dbReference type="eggNOG" id="COG0495">
    <property type="taxonomic scope" value="Bacteria"/>
</dbReference>
<comment type="similarity">
    <text evidence="1">Belongs to the class-I aminoacyl-tRNA synthetase family.</text>
</comment>
<dbReference type="KEGG" id="gps:C427_3473"/>
<dbReference type="InterPro" id="IPR002300">
    <property type="entry name" value="aa-tRNA-synth_Ia"/>
</dbReference>
<dbReference type="STRING" id="1129794.C427_3473"/>
<accession>M4S4L2</accession>
<sequence length="244" mass="27084">MIKMSKSKNNGIDPQQVIDLYGADTIRVFTMFAAPPEQTLEWIDSGVEGAHRFVKRLWNLVQEHVEAGEIVTLNKANLSGPQKNLRRLVHKTIEKVSDDIGRRQTFNTAVAATMELLNHLQKAPKISAQDLAVMREGIDAIVLLLAPIAPHICHVMYRDLGHENEVETAPWPIADADAMVEDEKLIVLQVNGKVRAKITVAADATKEQVEAIGLGEQNVQQHTDGKTIRKIIYIPGRLLNIVAN</sequence>
<dbReference type="FunFam" id="1.10.730.10:FF:000003">
    <property type="entry name" value="Leucine--tRNA ligase"/>
    <property type="match status" value="1"/>
</dbReference>
<dbReference type="PANTHER" id="PTHR43740:SF2">
    <property type="entry name" value="LEUCINE--TRNA LIGASE, MITOCHONDRIAL"/>
    <property type="match status" value="1"/>
</dbReference>
<dbReference type="Gene3D" id="1.10.730.10">
    <property type="entry name" value="Isoleucyl-tRNA Synthetase, Domain 1"/>
    <property type="match status" value="1"/>
</dbReference>
<evidence type="ECO:0000256" key="6">
    <source>
        <dbReference type="ARBA" id="ARBA00022840"/>
    </source>
</evidence>
<dbReference type="Gene3D" id="3.10.20.590">
    <property type="match status" value="1"/>
</dbReference>
<organism evidence="12 13">
    <name type="scientific">Paraglaciecola psychrophila 170</name>
    <dbReference type="NCBI Taxonomy" id="1129794"/>
    <lineage>
        <taxon>Bacteria</taxon>
        <taxon>Pseudomonadati</taxon>
        <taxon>Pseudomonadota</taxon>
        <taxon>Gammaproteobacteria</taxon>
        <taxon>Alteromonadales</taxon>
        <taxon>Alteromonadaceae</taxon>
        <taxon>Paraglaciecola</taxon>
    </lineage>
</organism>
<evidence type="ECO:0000313" key="12">
    <source>
        <dbReference type="EMBL" id="AGH45582.1"/>
    </source>
</evidence>
<evidence type="ECO:0000256" key="4">
    <source>
        <dbReference type="ARBA" id="ARBA00022598"/>
    </source>
</evidence>
<dbReference type="PATRIC" id="fig|1129794.4.peg.3455"/>
<dbReference type="Pfam" id="PF08264">
    <property type="entry name" value="Anticodon_1"/>
    <property type="match status" value="1"/>
</dbReference>
<evidence type="ECO:0000256" key="1">
    <source>
        <dbReference type="ARBA" id="ARBA00005594"/>
    </source>
</evidence>
<evidence type="ECO:0000256" key="2">
    <source>
        <dbReference type="ARBA" id="ARBA00013164"/>
    </source>
</evidence>
<dbReference type="PANTHER" id="PTHR43740">
    <property type="entry name" value="LEUCYL-TRNA SYNTHETASE"/>
    <property type="match status" value="1"/>
</dbReference>
<evidence type="ECO:0000256" key="9">
    <source>
        <dbReference type="ARBA" id="ARBA00047469"/>
    </source>
</evidence>
<evidence type="ECO:0000259" key="11">
    <source>
        <dbReference type="Pfam" id="PF08264"/>
    </source>
</evidence>
<dbReference type="GO" id="GO:0004823">
    <property type="term" value="F:leucine-tRNA ligase activity"/>
    <property type="evidence" value="ECO:0007669"/>
    <property type="project" value="UniProtKB-EC"/>
</dbReference>
<gene>
    <name evidence="12" type="primary">leuS</name>
    <name evidence="12" type="ORF">C427_3473</name>
</gene>
<evidence type="ECO:0000256" key="5">
    <source>
        <dbReference type="ARBA" id="ARBA00022741"/>
    </source>
</evidence>
<keyword evidence="3" id="KW-0963">Cytoplasm</keyword>
<dbReference type="FunFam" id="3.10.20.590:FF:000001">
    <property type="entry name" value="Leucine--tRNA ligase"/>
    <property type="match status" value="1"/>
</dbReference>
<dbReference type="EMBL" id="CP003837">
    <property type="protein sequence ID" value="AGH45582.1"/>
    <property type="molecule type" value="Genomic_DNA"/>
</dbReference>
<keyword evidence="13" id="KW-1185">Reference proteome</keyword>
<dbReference type="Proteomes" id="UP000011864">
    <property type="component" value="Chromosome"/>
</dbReference>
<dbReference type="Pfam" id="PF00133">
    <property type="entry name" value="tRNA-synt_1"/>
    <property type="match status" value="1"/>
</dbReference>
<dbReference type="GO" id="GO:0005524">
    <property type="term" value="F:ATP binding"/>
    <property type="evidence" value="ECO:0007669"/>
    <property type="project" value="UniProtKB-KW"/>
</dbReference>
<dbReference type="SUPFAM" id="SSF47323">
    <property type="entry name" value="Anticodon-binding domain of a subclass of class I aminoacyl-tRNA synthetases"/>
    <property type="match status" value="1"/>
</dbReference>
<feature type="domain" description="Methionyl/Valyl/Leucyl/Isoleucyl-tRNA synthetase anticodon-binding" evidence="11">
    <location>
        <begin position="83"/>
        <end position="207"/>
    </location>
</feature>
<keyword evidence="5" id="KW-0547">Nucleotide-binding</keyword>
<evidence type="ECO:0000256" key="8">
    <source>
        <dbReference type="ARBA" id="ARBA00023146"/>
    </source>
</evidence>
<evidence type="ECO:0000256" key="3">
    <source>
        <dbReference type="ARBA" id="ARBA00022490"/>
    </source>
</evidence>
<dbReference type="CDD" id="cd07958">
    <property type="entry name" value="Anticodon_Ia_Leu_BEm"/>
    <property type="match status" value="1"/>
</dbReference>
<dbReference type="HOGENOM" id="CLU_004427_1_1_6"/>
<keyword evidence="7" id="KW-0648">Protein biosynthesis</keyword>
<evidence type="ECO:0000259" key="10">
    <source>
        <dbReference type="Pfam" id="PF00133"/>
    </source>
</evidence>
<comment type="catalytic activity">
    <reaction evidence="9">
        <text>tRNA(Leu) + L-leucine + ATP = L-leucyl-tRNA(Leu) + AMP + diphosphate</text>
        <dbReference type="Rhea" id="RHEA:11688"/>
        <dbReference type="Rhea" id="RHEA-COMP:9613"/>
        <dbReference type="Rhea" id="RHEA-COMP:9622"/>
        <dbReference type="ChEBI" id="CHEBI:30616"/>
        <dbReference type="ChEBI" id="CHEBI:33019"/>
        <dbReference type="ChEBI" id="CHEBI:57427"/>
        <dbReference type="ChEBI" id="CHEBI:78442"/>
        <dbReference type="ChEBI" id="CHEBI:78494"/>
        <dbReference type="ChEBI" id="CHEBI:456215"/>
        <dbReference type="EC" id="6.1.1.4"/>
    </reaction>
</comment>
<dbReference type="InterPro" id="IPR013155">
    <property type="entry name" value="M/V/L/I-tRNA-synth_anticd-bd"/>
</dbReference>
<dbReference type="EC" id="6.1.1.4" evidence="2"/>
<keyword evidence="8 12" id="KW-0030">Aminoacyl-tRNA synthetase</keyword>
<reference evidence="12 13" key="1">
    <citation type="journal article" date="2013" name="Genome Announc.">
        <title>Complete Genome Sequence of Glaciecola psychrophila Strain 170T.</title>
        <authorList>
            <person name="Yin J."/>
            <person name="Chen J."/>
            <person name="Liu G."/>
            <person name="Yu Y."/>
            <person name="Song L."/>
            <person name="Wang X."/>
            <person name="Qu X."/>
        </authorList>
    </citation>
    <scope>NUCLEOTIDE SEQUENCE [LARGE SCALE GENOMIC DNA]</scope>
    <source>
        <strain evidence="12 13">170</strain>
    </source>
</reference>
<name>M4S4L2_9ALTE</name>